<keyword evidence="9" id="KW-1185">Reference proteome</keyword>
<evidence type="ECO:0000256" key="3">
    <source>
        <dbReference type="ARBA" id="ARBA00022603"/>
    </source>
</evidence>
<protein>
    <recommendedName>
        <fullName evidence="6">S-adenosyl-L-methionine-dependent methyltransferase</fullName>
        <ecNumber evidence="6">2.1.1.-</ecNumber>
    </recommendedName>
</protein>
<dbReference type="Gene3D" id="3.40.50.150">
    <property type="entry name" value="Vaccinia Virus protein VP39"/>
    <property type="match status" value="1"/>
</dbReference>
<dbReference type="NCBIfam" id="TIGR00027">
    <property type="entry name" value="mthyl_TIGR00027"/>
    <property type="match status" value="1"/>
</dbReference>
<evidence type="ECO:0000256" key="2">
    <source>
        <dbReference type="ARBA" id="ARBA00008138"/>
    </source>
</evidence>
<dbReference type="GO" id="GO:0008168">
    <property type="term" value="F:methyltransferase activity"/>
    <property type="evidence" value="ECO:0007669"/>
    <property type="project" value="UniProtKB-UniRule"/>
</dbReference>
<name>A0A9X2VMB3_9PSEU</name>
<evidence type="ECO:0000313" key="9">
    <source>
        <dbReference type="Proteomes" id="UP001141259"/>
    </source>
</evidence>
<dbReference type="SUPFAM" id="SSF53335">
    <property type="entry name" value="S-adenosyl-L-methionine-dependent methyltransferases"/>
    <property type="match status" value="1"/>
</dbReference>
<keyword evidence="5 6" id="KW-0949">S-adenosyl-L-methionine</keyword>
<dbReference type="PANTHER" id="PTHR43619:SF2">
    <property type="entry name" value="S-ADENOSYL-L-METHIONINE-DEPENDENT METHYLTRANSFERASES SUPERFAMILY PROTEIN"/>
    <property type="match status" value="1"/>
</dbReference>
<accession>A0A9X2VMB3</accession>
<reference evidence="8" key="1">
    <citation type="submission" date="2022-08" db="EMBL/GenBank/DDBJ databases">
        <authorList>
            <person name="Tistechok S."/>
            <person name="Samborskyy M."/>
            <person name="Roman I."/>
        </authorList>
    </citation>
    <scope>NUCLEOTIDE SEQUENCE</scope>
    <source>
        <strain evidence="8">DSM 103496</strain>
    </source>
</reference>
<evidence type="ECO:0000256" key="5">
    <source>
        <dbReference type="ARBA" id="ARBA00022691"/>
    </source>
</evidence>
<evidence type="ECO:0000313" key="8">
    <source>
        <dbReference type="EMBL" id="MCS7478642.1"/>
    </source>
</evidence>
<keyword evidence="4" id="KW-0808">Transferase</keyword>
<feature type="region of interest" description="Disordered" evidence="7">
    <location>
        <begin position="266"/>
        <end position="298"/>
    </location>
</feature>
<dbReference type="EMBL" id="JANYMP010000007">
    <property type="protein sequence ID" value="MCS7478642.1"/>
    <property type="molecule type" value="Genomic_DNA"/>
</dbReference>
<evidence type="ECO:0000256" key="7">
    <source>
        <dbReference type="SAM" id="MobiDB-lite"/>
    </source>
</evidence>
<dbReference type="InterPro" id="IPR011610">
    <property type="entry name" value="SAM_mthyl_Trfase_ML2640-like"/>
</dbReference>
<evidence type="ECO:0000256" key="4">
    <source>
        <dbReference type="ARBA" id="ARBA00022679"/>
    </source>
</evidence>
<proteinExistence type="inferred from homology"/>
<evidence type="ECO:0000256" key="1">
    <source>
        <dbReference type="ARBA" id="ARBA00003907"/>
    </source>
</evidence>
<sequence>MVGTQHRDPGVEDGVGLTALMVAAARAIETHRGDSLASDLYAEHFVRAAKASADWPVREWEVPDGDANPLWGRLARYFGLRTRVLDDHLLRSTRAGARQVVLLGAGLDARAFRLDWPPGLVLFEVDREGVLDFKQEVLDGLHATPKLVREAVAVDLCDDWAGALVAAGFSPTLPTAWLVEGVLLFLSSAAEEGLIDAVDGLSAPGSSVAFEVKLARDLPDTQDDPLYSAARGQVGFDLLALLDAEPRPDSSGALAERGWSTSVHTPFDFTRHHGRGPLPEPDDPLAGNRWVFAEKPSR</sequence>
<dbReference type="Pfam" id="PF04072">
    <property type="entry name" value="LCM"/>
    <property type="match status" value="1"/>
</dbReference>
<organism evidence="8 9">
    <name type="scientific">Umezawaea endophytica</name>
    <dbReference type="NCBI Taxonomy" id="1654476"/>
    <lineage>
        <taxon>Bacteria</taxon>
        <taxon>Bacillati</taxon>
        <taxon>Actinomycetota</taxon>
        <taxon>Actinomycetes</taxon>
        <taxon>Pseudonocardiales</taxon>
        <taxon>Pseudonocardiaceae</taxon>
        <taxon>Umezawaea</taxon>
    </lineage>
</organism>
<dbReference type="InterPro" id="IPR029063">
    <property type="entry name" value="SAM-dependent_MTases_sf"/>
</dbReference>
<comment type="function">
    <text evidence="1 6">Exhibits S-adenosyl-L-methionine-dependent methyltransferase activity.</text>
</comment>
<comment type="caution">
    <text evidence="8">The sequence shown here is derived from an EMBL/GenBank/DDBJ whole genome shotgun (WGS) entry which is preliminary data.</text>
</comment>
<dbReference type="AlphaFoldDB" id="A0A9X2VMB3"/>
<dbReference type="InterPro" id="IPR007213">
    <property type="entry name" value="Ppm1/Ppm2/Tcmp"/>
</dbReference>
<dbReference type="RefSeq" id="WP_259624146.1">
    <property type="nucleotide sequence ID" value="NZ_JANYMP010000007.1"/>
</dbReference>
<dbReference type="PANTHER" id="PTHR43619">
    <property type="entry name" value="S-ADENOSYL-L-METHIONINE-DEPENDENT METHYLTRANSFERASE YKTD-RELATED"/>
    <property type="match status" value="1"/>
</dbReference>
<dbReference type="EC" id="2.1.1.-" evidence="6"/>
<comment type="similarity">
    <text evidence="2 6">Belongs to the UPF0677 family.</text>
</comment>
<dbReference type="Proteomes" id="UP001141259">
    <property type="component" value="Unassembled WGS sequence"/>
</dbReference>
<gene>
    <name evidence="8" type="ORF">NZH93_17410</name>
</gene>
<dbReference type="GO" id="GO:0032259">
    <property type="term" value="P:methylation"/>
    <property type="evidence" value="ECO:0007669"/>
    <property type="project" value="UniProtKB-KW"/>
</dbReference>
<evidence type="ECO:0000256" key="6">
    <source>
        <dbReference type="RuleBase" id="RU362030"/>
    </source>
</evidence>
<keyword evidence="3 6" id="KW-0489">Methyltransferase</keyword>